<feature type="transmembrane region" description="Helical" evidence="5">
    <location>
        <begin position="480"/>
        <end position="502"/>
    </location>
</feature>
<keyword evidence="8" id="KW-1185">Reference proteome</keyword>
<feature type="transmembrane region" description="Helical" evidence="5">
    <location>
        <begin position="53"/>
        <end position="72"/>
    </location>
</feature>
<evidence type="ECO:0000313" key="8">
    <source>
        <dbReference type="Proteomes" id="UP000830552"/>
    </source>
</evidence>
<comment type="subcellular location">
    <subcellularLocation>
        <location evidence="1">Membrane</location>
        <topology evidence="1">Multi-pass membrane protein</topology>
    </subcellularLocation>
</comment>
<evidence type="ECO:0000256" key="1">
    <source>
        <dbReference type="ARBA" id="ARBA00004141"/>
    </source>
</evidence>
<feature type="transmembrane region" description="Helical" evidence="5">
    <location>
        <begin position="178"/>
        <end position="197"/>
    </location>
</feature>
<evidence type="ECO:0000256" key="4">
    <source>
        <dbReference type="ARBA" id="ARBA00023136"/>
    </source>
</evidence>
<feature type="transmembrane region" description="Helical" evidence="5">
    <location>
        <begin position="12"/>
        <end position="29"/>
    </location>
</feature>
<evidence type="ECO:0000256" key="3">
    <source>
        <dbReference type="ARBA" id="ARBA00022989"/>
    </source>
</evidence>
<feature type="transmembrane region" description="Helical" evidence="5">
    <location>
        <begin position="404"/>
        <end position="422"/>
    </location>
</feature>
<keyword evidence="3 5" id="KW-1133">Transmembrane helix</keyword>
<proteinExistence type="predicted"/>
<feature type="transmembrane region" description="Helical" evidence="5">
    <location>
        <begin position="130"/>
        <end position="151"/>
    </location>
</feature>
<feature type="domain" description="Major facilitator superfamily (MFS) profile" evidence="6">
    <location>
        <begin position="16"/>
        <end position="506"/>
    </location>
</feature>
<protein>
    <submittedName>
        <fullName evidence="7">MFS transporter</fullName>
    </submittedName>
</protein>
<dbReference type="Proteomes" id="UP000830552">
    <property type="component" value="Chromosome"/>
</dbReference>
<dbReference type="InterPro" id="IPR050382">
    <property type="entry name" value="MFS_Na/Anion_cotransporter"/>
</dbReference>
<dbReference type="Pfam" id="PF07690">
    <property type="entry name" value="MFS_1"/>
    <property type="match status" value="1"/>
</dbReference>
<dbReference type="Gene3D" id="1.20.1250.20">
    <property type="entry name" value="MFS general substrate transporter like domains"/>
    <property type="match status" value="2"/>
</dbReference>
<evidence type="ECO:0000259" key="6">
    <source>
        <dbReference type="PROSITE" id="PS50850"/>
    </source>
</evidence>
<keyword evidence="2 5" id="KW-0812">Transmembrane</keyword>
<organism evidence="7 8">
    <name type="scientific">Chryseobacterium nepalense</name>
    <dbReference type="NCBI Taxonomy" id="1854498"/>
    <lineage>
        <taxon>Bacteria</taxon>
        <taxon>Pseudomonadati</taxon>
        <taxon>Bacteroidota</taxon>
        <taxon>Flavobacteriia</taxon>
        <taxon>Flavobacteriales</taxon>
        <taxon>Weeksellaceae</taxon>
        <taxon>Chryseobacterium group</taxon>
        <taxon>Chryseobacterium</taxon>
    </lineage>
</organism>
<keyword evidence="4 5" id="KW-0472">Membrane</keyword>
<feature type="transmembrane region" description="Helical" evidence="5">
    <location>
        <begin position="346"/>
        <end position="364"/>
    </location>
</feature>
<dbReference type="RefSeq" id="WP_248394747.1">
    <property type="nucleotide sequence ID" value="NZ_CP096203.1"/>
</dbReference>
<name>A0ABY4KA41_9FLAO</name>
<feature type="transmembrane region" description="Helical" evidence="5">
    <location>
        <begin position="84"/>
        <end position="110"/>
    </location>
</feature>
<dbReference type="CDD" id="cd17319">
    <property type="entry name" value="MFS_ExuT_GudP_like"/>
    <property type="match status" value="1"/>
</dbReference>
<dbReference type="SUPFAM" id="SSF103473">
    <property type="entry name" value="MFS general substrate transporter"/>
    <property type="match status" value="1"/>
</dbReference>
<evidence type="ECO:0000313" key="7">
    <source>
        <dbReference type="EMBL" id="UPQ77429.1"/>
    </source>
</evidence>
<dbReference type="PANTHER" id="PTHR11662:SF285">
    <property type="entry name" value="HEXURONATE TRANSPORTER"/>
    <property type="match status" value="1"/>
</dbReference>
<dbReference type="PANTHER" id="PTHR11662">
    <property type="entry name" value="SOLUTE CARRIER FAMILY 17"/>
    <property type="match status" value="1"/>
</dbReference>
<dbReference type="InterPro" id="IPR011701">
    <property type="entry name" value="MFS"/>
</dbReference>
<reference evidence="7" key="1">
    <citation type="submission" date="2022-04" db="EMBL/GenBank/DDBJ databases">
        <title>Evolutionary, genomic, and biogeographic characterization of Chryseobacterium nepalense represented by a plastic-degrading bacterium AC3.</title>
        <authorList>
            <person name="Yin Z."/>
            <person name="Liu X."/>
            <person name="Wang D."/>
            <person name="Xie Z."/>
        </authorList>
    </citation>
    <scope>NUCLEOTIDE SEQUENCE</scope>
    <source>
        <strain evidence="7">AC3</strain>
    </source>
</reference>
<dbReference type="InterPro" id="IPR020846">
    <property type="entry name" value="MFS_dom"/>
</dbReference>
<dbReference type="PROSITE" id="PS50850">
    <property type="entry name" value="MFS"/>
    <property type="match status" value="1"/>
</dbReference>
<evidence type="ECO:0000256" key="5">
    <source>
        <dbReference type="SAM" id="Phobius"/>
    </source>
</evidence>
<evidence type="ECO:0000256" key="2">
    <source>
        <dbReference type="ARBA" id="ARBA00022692"/>
    </source>
</evidence>
<feature type="transmembrane region" description="Helical" evidence="5">
    <location>
        <begin position="203"/>
        <end position="223"/>
    </location>
</feature>
<feature type="transmembrane region" description="Helical" evidence="5">
    <location>
        <begin position="314"/>
        <end position="334"/>
    </location>
</feature>
<gene>
    <name evidence="7" type="ORF">M0D58_07815</name>
</gene>
<accession>A0ABY4KA41</accession>
<dbReference type="InterPro" id="IPR036259">
    <property type="entry name" value="MFS_trans_sf"/>
</dbReference>
<dbReference type="EMBL" id="CP096203">
    <property type="protein sequence ID" value="UPQ77429.1"/>
    <property type="molecule type" value="Genomic_DNA"/>
</dbReference>
<feature type="transmembrane region" description="Helical" evidence="5">
    <location>
        <begin position="274"/>
        <end position="294"/>
    </location>
</feature>
<sequence length="512" mass="57263">MSSVKLLKPTNFRWTICVLLFIATTINYLDRQVLSLTWKDFIAPEFHWNNNDYGNITALFSIFYAVGMLFAGKFVDWMDTKKGFLWAIGIWSVGAVLHAFCGVATSGILTGNWTAGFHGSKELIATVSNTSAIISTSVSLFIFARFVLAIGEAGNFPAAIKTTAEYFPKKDRALSTSIWNAGATVGALAAPITIPFIAKSMGWEWAFIIIGALGFVWMGLWVFHYKKPHEHHKVNEHELTYINQDHQEISVEENQLAEERKFTFKECFSYRQTWAFAFGKFMTDGVWWFFLFWTPAYLSSVYQMDSTQSAFPLFILYMITLFSIIGGWLPKYFVEKKGMNAYNGRMKAMLIFAFFPLLALLAQPLGSITYWIPVLIIGVAGAAHQAWSANIFSTVGDMFPKKAIATITGIGGMAGGIGSFLINKSSGVLFDHAHKAWTTVDGVPLLDKYPQYINERLPDGFFEQLEKSGAVVVDGIDKGYMIIFSVCAVAYLIAWAVMKTLVPKYKVISNKN</sequence>